<comment type="caution">
    <text evidence="1">The sequence shown here is derived from an EMBL/GenBank/DDBJ whole genome shotgun (WGS) entry which is preliminary data.</text>
</comment>
<organism evidence="1 2">
    <name type="scientific">Pelagomonas calceolata</name>
    <dbReference type="NCBI Taxonomy" id="35677"/>
    <lineage>
        <taxon>Eukaryota</taxon>
        <taxon>Sar</taxon>
        <taxon>Stramenopiles</taxon>
        <taxon>Ochrophyta</taxon>
        <taxon>Pelagophyceae</taxon>
        <taxon>Pelagomonadales</taxon>
        <taxon>Pelagomonadaceae</taxon>
        <taxon>Pelagomonas</taxon>
    </lineage>
</organism>
<protein>
    <submittedName>
        <fullName evidence="1">Uncharacterized protein</fullName>
    </submittedName>
</protein>
<dbReference type="Proteomes" id="UP000789595">
    <property type="component" value="Unassembled WGS sequence"/>
</dbReference>
<accession>A0A8J2S6A7</accession>
<evidence type="ECO:0000313" key="1">
    <source>
        <dbReference type="EMBL" id="CAH0364565.1"/>
    </source>
</evidence>
<keyword evidence="2" id="KW-1185">Reference proteome</keyword>
<name>A0A8J2S6A7_9STRA</name>
<dbReference type="AlphaFoldDB" id="A0A8J2S6A7"/>
<evidence type="ECO:0000313" key="2">
    <source>
        <dbReference type="Proteomes" id="UP000789595"/>
    </source>
</evidence>
<proteinExistence type="predicted"/>
<sequence>MNDPTRSIVKIWSGMDWPVQNSVNNPTTRKNMAVRPLMISASSENPVIRLASQDRNSLRRSQLAASLSRAVDCLASVMSSITALPGAVDAGAGGAAGAAGSASAAVLASRRGVCLTGATSALALSASAMTAAARIVGVVVLCLSLTTARRSDLEPRSFRRGMRGCSCTIT</sequence>
<dbReference type="EMBL" id="CAKKNE010000001">
    <property type="protein sequence ID" value="CAH0364565.1"/>
    <property type="molecule type" value="Genomic_DNA"/>
</dbReference>
<reference evidence="1" key="1">
    <citation type="submission" date="2021-11" db="EMBL/GenBank/DDBJ databases">
        <authorList>
            <consortium name="Genoscope - CEA"/>
            <person name="William W."/>
        </authorList>
    </citation>
    <scope>NUCLEOTIDE SEQUENCE</scope>
</reference>
<gene>
    <name evidence="1" type="ORF">PECAL_1P09340</name>
</gene>